<proteinExistence type="predicted"/>
<protein>
    <recommendedName>
        <fullName evidence="2">DNA primase</fullName>
    </recommendedName>
</protein>
<name>A0A6J5KQH5_9CAUD</name>
<sequence>MTSVAEVIRSWLPANNKAANKGWRAANAVCCHHRGHKPDTRNRGNWLIDASNQVSYTCYNCAFRTRYTGDGITDSFAALMAWMGVPQEAVNQLRIDELRKSLEDGTAVTATGSAPGFQIFAPDPLPAGSEEISQLIAQGLQNTDFRMVCDYLQTRGTAVMGNWQYHWAPAGKWIMKQRLIIPFHDHNGRHVGYCARYAGTPPRGIPRYTNSALPPDYLFNTKALYRGRRWAVVVEGVLDAIAIDGVAVLSHQLSRGQIEQLHTSGCEIIVMPDQEQQNQDLIDQAMQQGWSVSFPEWGFGCKDAADATKIYGELYTIRSIIAARTQDELDINVLRQTIGEK</sequence>
<gene>
    <name evidence="1" type="ORF">UFOVP29_226</name>
</gene>
<evidence type="ECO:0000313" key="1">
    <source>
        <dbReference type="EMBL" id="CAB4123067.1"/>
    </source>
</evidence>
<dbReference type="SUPFAM" id="SSF56731">
    <property type="entry name" value="DNA primase core"/>
    <property type="match status" value="1"/>
</dbReference>
<accession>A0A6J5KQH5</accession>
<dbReference type="EMBL" id="LR796167">
    <property type="protein sequence ID" value="CAB4123067.1"/>
    <property type="molecule type" value="Genomic_DNA"/>
</dbReference>
<organism evidence="1">
    <name type="scientific">uncultured Caudovirales phage</name>
    <dbReference type="NCBI Taxonomy" id="2100421"/>
    <lineage>
        <taxon>Viruses</taxon>
        <taxon>Duplodnaviria</taxon>
        <taxon>Heunggongvirae</taxon>
        <taxon>Uroviricota</taxon>
        <taxon>Caudoviricetes</taxon>
        <taxon>Peduoviridae</taxon>
        <taxon>Maltschvirus</taxon>
        <taxon>Maltschvirus maltsch</taxon>
    </lineage>
</organism>
<reference evidence="1" key="1">
    <citation type="submission" date="2020-04" db="EMBL/GenBank/DDBJ databases">
        <authorList>
            <person name="Chiriac C."/>
            <person name="Salcher M."/>
            <person name="Ghai R."/>
            <person name="Kavagutti S V."/>
        </authorList>
    </citation>
    <scope>NUCLEOTIDE SEQUENCE</scope>
</reference>
<evidence type="ECO:0008006" key="2">
    <source>
        <dbReference type="Google" id="ProtNLM"/>
    </source>
</evidence>